<feature type="domain" description="Agd3 C-terminal" evidence="4">
    <location>
        <begin position="678"/>
        <end position="746"/>
    </location>
</feature>
<comment type="caution">
    <text evidence="5">The sequence shown here is derived from an EMBL/GenBank/DDBJ whole genome shotgun (WGS) entry which is preliminary data.</text>
</comment>
<evidence type="ECO:0008006" key="7">
    <source>
        <dbReference type="Google" id="ProtNLM"/>
    </source>
</evidence>
<protein>
    <recommendedName>
        <fullName evidence="7">Extracellular serine-rich protein</fullName>
    </recommendedName>
</protein>
<keyword evidence="6" id="KW-1185">Reference proteome</keyword>
<dbReference type="Proteomes" id="UP000469558">
    <property type="component" value="Unassembled WGS sequence"/>
</dbReference>
<evidence type="ECO:0000259" key="2">
    <source>
        <dbReference type="Pfam" id="PF25115"/>
    </source>
</evidence>
<dbReference type="PANTHER" id="PTHR31002">
    <property type="entry name" value="SERIPAUPERIN"/>
    <property type="match status" value="1"/>
</dbReference>
<reference evidence="5 6" key="1">
    <citation type="submission" date="2018-05" db="EMBL/GenBank/DDBJ databases">
        <title>Genome sequencing and assembly of the regulated plant pathogen Lachnellula willkommii and related sister species for the development of diagnostic species identification markers.</title>
        <authorList>
            <person name="Giroux E."/>
            <person name="Bilodeau G."/>
        </authorList>
    </citation>
    <scope>NUCLEOTIDE SEQUENCE [LARGE SCALE GENOMIC DNA]</scope>
    <source>
        <strain evidence="5 6">CBS 268.59</strain>
    </source>
</reference>
<evidence type="ECO:0000256" key="1">
    <source>
        <dbReference type="SAM" id="MobiDB-lite"/>
    </source>
</evidence>
<evidence type="ECO:0000313" key="5">
    <source>
        <dbReference type="EMBL" id="TVY84662.1"/>
    </source>
</evidence>
<feature type="region of interest" description="Disordered" evidence="1">
    <location>
        <begin position="1"/>
        <end position="22"/>
    </location>
</feature>
<dbReference type="InterPro" id="IPR050788">
    <property type="entry name" value="Yeast_SRP1/TIP1_CWP"/>
</dbReference>
<evidence type="ECO:0000313" key="6">
    <source>
        <dbReference type="Proteomes" id="UP000469558"/>
    </source>
</evidence>
<proteinExistence type="predicted"/>
<dbReference type="Pfam" id="PF25117">
    <property type="entry name" value="Agd3_C"/>
    <property type="match status" value="1"/>
</dbReference>
<dbReference type="InterPro" id="IPR056825">
    <property type="entry name" value="Agd3_C"/>
</dbReference>
<feature type="domain" description="Agd3 deacetylase" evidence="2">
    <location>
        <begin position="306"/>
        <end position="672"/>
    </location>
</feature>
<gene>
    <name evidence="5" type="ORF">LSUE1_G001269</name>
</gene>
<feature type="domain" description="Agd3 CBM87" evidence="3">
    <location>
        <begin position="78"/>
        <end position="292"/>
    </location>
</feature>
<dbReference type="InterPro" id="IPR056827">
    <property type="entry name" value="CBM87_Agd3"/>
</dbReference>
<dbReference type="AlphaFoldDB" id="A0A8T9CHM3"/>
<sequence>MSSASGCRNLRRNVNGSAPHNNHLHEHQAVTNLQSIATKPVGEVPLVEMSVGNVKIDTNTTQATMLTATANTIQAETVVSTVLVIARDKASAYSAYSGLNDHGIPYYVQIVTPSGASLPSLNDSATTGNFGLIVVMSEVSFLNNSTGNYQSALTDAQWTSLFNYQVSFGVRMVRLDVAPSAATGTQSLGGCCSAEEQLISISNTTHFPTAGIKVGAGVSTLGLYHYPATITDSSIATEFAQFAAATTEGFSTISTAGVINRIGGREQMVFFIGFSTDWSLTSNFLQHAWIQWGTRGLYAGYRRAMLTPQIDDMFLETPMFDNPNLNIRVGPKDLTGTVAWMPTLRAKLNFGSDWFLEVGHNGNGNIEAVDNVDDTGELCTPGPVEYSDQIDTALEFMKPLDTGTDLYPKTPTTYPSYKKTCTNADDLLTWWQTTTNLNAFAHISHTFTHEDVDNATYTDAYKEITWNQGWLASVGIDKATKFTASGIIPPAITGLHNGDALRAWAETGIKHVVGDNTRPVLLNTVNEHWPLISTVAANGYAGIQITPRWASNIYYNCNLPACTVAEWKNTSAGVGDFSDLMTIEKNTNVRHLLGLHHDPYMFHQANLWWDEAPAISVNGISGHYSLLMVWVETIVAEFTRLVNWPITSQTHGDLAGNFMSRMARDACKPNLSWVMDPSQKIITGITVTATGNTGIINKCTEALPVTFPGAVKNTQGYRQEQLGSDPLTLWVNLTGTPVTFTLSTPVSVF</sequence>
<evidence type="ECO:0000259" key="3">
    <source>
        <dbReference type="Pfam" id="PF25116"/>
    </source>
</evidence>
<dbReference type="EMBL" id="QGMK01000065">
    <property type="protein sequence ID" value="TVY84662.1"/>
    <property type="molecule type" value="Genomic_DNA"/>
</dbReference>
<feature type="compositionally biased region" description="Polar residues" evidence="1">
    <location>
        <begin position="1"/>
        <end position="20"/>
    </location>
</feature>
<evidence type="ECO:0000259" key="4">
    <source>
        <dbReference type="Pfam" id="PF25117"/>
    </source>
</evidence>
<organism evidence="5 6">
    <name type="scientific">Lachnellula suecica</name>
    <dbReference type="NCBI Taxonomy" id="602035"/>
    <lineage>
        <taxon>Eukaryota</taxon>
        <taxon>Fungi</taxon>
        <taxon>Dikarya</taxon>
        <taxon>Ascomycota</taxon>
        <taxon>Pezizomycotina</taxon>
        <taxon>Leotiomycetes</taxon>
        <taxon>Helotiales</taxon>
        <taxon>Lachnaceae</taxon>
        <taxon>Lachnellula</taxon>
    </lineage>
</organism>
<dbReference type="Pfam" id="PF25115">
    <property type="entry name" value="Agd3_CE"/>
    <property type="match status" value="1"/>
</dbReference>
<dbReference type="Pfam" id="PF25116">
    <property type="entry name" value="CBM87_Agd3"/>
    <property type="match status" value="1"/>
</dbReference>
<dbReference type="PANTHER" id="PTHR31002:SF34">
    <property type="entry name" value="CELL WALL PROTEIN CWP1-RELATED"/>
    <property type="match status" value="1"/>
</dbReference>
<dbReference type="InterPro" id="IPR056826">
    <property type="entry name" value="Agd3_CE"/>
</dbReference>
<accession>A0A8T9CHM3</accession>
<name>A0A8T9CHM3_9HELO</name>
<dbReference type="OrthoDB" id="2113314at2759"/>